<protein>
    <submittedName>
        <fullName evidence="1">Uncharacterized protein</fullName>
    </submittedName>
</protein>
<dbReference type="Proteomes" id="UP001180973">
    <property type="component" value="Unassembled WGS sequence"/>
</dbReference>
<name>A0ABU2X376_9ACTN</name>
<dbReference type="EMBL" id="JAVRFL010000043">
    <property type="protein sequence ID" value="MDT0532633.1"/>
    <property type="molecule type" value="Genomic_DNA"/>
</dbReference>
<comment type="caution">
    <text evidence="1">The sequence shown here is derived from an EMBL/GenBank/DDBJ whole genome shotgun (WGS) entry which is preliminary data.</text>
</comment>
<dbReference type="RefSeq" id="WP_311414355.1">
    <property type="nucleotide sequence ID" value="NZ_JAVRFL010000043.1"/>
</dbReference>
<proteinExistence type="predicted"/>
<sequence length="112" mass="12211">MTNPKMRHRAPRPANVSAVPVALAGVPLPEFAPSEYVGRPADGWTVEAVWLAAVRYARAHELRRGGARAAWLAFASAYDVATGAKLKREELRMRLAGHDPEPEAWAVDPCDP</sequence>
<keyword evidence="2" id="KW-1185">Reference proteome</keyword>
<evidence type="ECO:0000313" key="2">
    <source>
        <dbReference type="Proteomes" id="UP001180973"/>
    </source>
</evidence>
<reference evidence="1" key="1">
    <citation type="submission" date="2023-09" db="EMBL/GenBank/DDBJ databases">
        <title>30 novel species of actinomycetes from the DSMZ collection.</title>
        <authorList>
            <person name="Nouioui I."/>
        </authorList>
    </citation>
    <scope>NUCLEOTIDE SEQUENCE</scope>
    <source>
        <strain evidence="1">DSM 115977</strain>
    </source>
</reference>
<gene>
    <name evidence="1" type="ORF">RM555_26905</name>
</gene>
<accession>A0ABU2X376</accession>
<organism evidence="1 2">
    <name type="scientific">Micromonospora reichwaldensis</name>
    <dbReference type="NCBI Taxonomy" id="3075516"/>
    <lineage>
        <taxon>Bacteria</taxon>
        <taxon>Bacillati</taxon>
        <taxon>Actinomycetota</taxon>
        <taxon>Actinomycetes</taxon>
        <taxon>Micromonosporales</taxon>
        <taxon>Micromonosporaceae</taxon>
        <taxon>Micromonospora</taxon>
    </lineage>
</organism>
<evidence type="ECO:0000313" key="1">
    <source>
        <dbReference type="EMBL" id="MDT0532633.1"/>
    </source>
</evidence>